<evidence type="ECO:0000313" key="2">
    <source>
        <dbReference type="EMBL" id="NNU15340.1"/>
    </source>
</evidence>
<dbReference type="Pfam" id="PF00353">
    <property type="entry name" value="HemolysinCabind"/>
    <property type="match status" value="2"/>
</dbReference>
<evidence type="ECO:0000313" key="3">
    <source>
        <dbReference type="Proteomes" id="UP000536835"/>
    </source>
</evidence>
<dbReference type="AlphaFoldDB" id="A0A7Y3RJW6"/>
<dbReference type="GO" id="GO:0005509">
    <property type="term" value="F:calcium ion binding"/>
    <property type="evidence" value="ECO:0007669"/>
    <property type="project" value="InterPro"/>
</dbReference>
<accession>A0A7Y3RJW6</accession>
<dbReference type="Gene3D" id="2.150.10.10">
    <property type="entry name" value="Serralysin-like metalloprotease, C-terminal"/>
    <property type="match status" value="2"/>
</dbReference>
<dbReference type="SUPFAM" id="SSF51120">
    <property type="entry name" value="beta-Roll"/>
    <property type="match status" value="2"/>
</dbReference>
<gene>
    <name evidence="2" type="ORF">HK107_03240</name>
</gene>
<sequence>MLLGSAISNNASFSTEHDQTSYEVFADHPFLCHCHGCSLDQEEIDSFEPAWGDSVSSGPFGAVMTGVSELASDIVNGPGNFNYTIDVIDAVGSLGSSTLQAFTEVVDLAMKTWAYFLGGNQAGTLDISVTVGGTDAVASAGPGGLYFGEYIDTDNNGFINDGDFRVVLPGSLIELQTGQDLNGGAADIVVFVNETLLQNDSFYFGTDLTESVPSGKIDFYSVMLHEIGHGLGFIGLNDAVGVYETSNFTIDGQTVNLNYGTYLDYYTRFDSEGIARYYGPNAAEGYGDGVPIEFTTGSSGSDLSHLLGRAIDGFDSDLRHSLMNPFTVNGDRVAVGILELLMLQDFGHTIANNGTIFTNTLDGRNLPVVSVTDSVRVSGTTIEFDIVLSQQFGNGAAAASVGYEVLGTNGRVTGRAVFDLETSATIALDGEALFGAGLSGFEGGLSIRLFNPANLTLPNELLTQDFPIGEDVPAPAPPPPPPPAPEPEAPLPEATYEEAPVISTENPIRGIYLDERIVGTQGSDFLDGGSGDDRLVGKRGDDILVGSGGDDRTVSINGRNIMIGDLFQGFDLGGRDEFDLGTEQDWIFEFETGQWGDAGVDLLSTAQTFSGFNKASEVFSMLDRGISTLDELKQLADILATDNSAATYAELVGSSLSYHFGNGRAIHIMHVDAAGQDLADVFADYRAEVTAEVSDGLIEINGTRYTDVLFGGAANEHLIGGGKGDLLVGGAGHDAYTGKNGPDSFVVGNGADTITDFTFAGRDVLIVQFDWSSVVSSGWEQTLRSFTENGIRSADDLLAFIDVLNRDGTTNTRVTRSDNDLFLSFERDDAGRIIHGVRLEGLIGQDGLTLEDIFGTTNVGNKFSDAQVFAEFDDVLVA</sequence>
<dbReference type="InterPro" id="IPR018247">
    <property type="entry name" value="EF_Hand_1_Ca_BS"/>
</dbReference>
<dbReference type="InterPro" id="IPR001343">
    <property type="entry name" value="Hemolysn_Ca-bd"/>
</dbReference>
<dbReference type="PROSITE" id="PS00018">
    <property type="entry name" value="EF_HAND_1"/>
    <property type="match status" value="1"/>
</dbReference>
<feature type="region of interest" description="Disordered" evidence="1">
    <location>
        <begin position="466"/>
        <end position="491"/>
    </location>
</feature>
<name>A0A7Y3RJW6_9PROT</name>
<keyword evidence="3" id="KW-1185">Reference proteome</keyword>
<proteinExistence type="predicted"/>
<comment type="caution">
    <text evidence="2">The sequence shown here is derived from an EMBL/GenBank/DDBJ whole genome shotgun (WGS) entry which is preliminary data.</text>
</comment>
<dbReference type="RefSeq" id="WP_173196758.1">
    <property type="nucleotide sequence ID" value="NZ_JABFCX010000002.1"/>
</dbReference>
<dbReference type="Proteomes" id="UP000536835">
    <property type="component" value="Unassembled WGS sequence"/>
</dbReference>
<organism evidence="2 3">
    <name type="scientific">Parvularcula mediterranea</name>
    <dbReference type="NCBI Taxonomy" id="2732508"/>
    <lineage>
        <taxon>Bacteria</taxon>
        <taxon>Pseudomonadati</taxon>
        <taxon>Pseudomonadota</taxon>
        <taxon>Alphaproteobacteria</taxon>
        <taxon>Parvularculales</taxon>
        <taxon>Parvularculaceae</taxon>
        <taxon>Parvularcula</taxon>
    </lineage>
</organism>
<feature type="compositionally biased region" description="Pro residues" evidence="1">
    <location>
        <begin position="474"/>
        <end position="490"/>
    </location>
</feature>
<dbReference type="EMBL" id="JABFCX010000002">
    <property type="protein sequence ID" value="NNU15340.1"/>
    <property type="molecule type" value="Genomic_DNA"/>
</dbReference>
<reference evidence="2 3" key="1">
    <citation type="submission" date="2020-05" db="EMBL/GenBank/DDBJ databases">
        <title>Parvularcula mediterraneae sp. nov., isolated from polypropylene straw from shallow seawater of the seashore of Laganas in Zakynthos island, Greece.</title>
        <authorList>
            <person name="Szabo I."/>
            <person name="Al-Omari J."/>
            <person name="Rado J."/>
            <person name="Szerdahelyi G.S."/>
        </authorList>
    </citation>
    <scope>NUCLEOTIDE SEQUENCE [LARGE SCALE GENOMIC DNA]</scope>
    <source>
        <strain evidence="2 3">ZS-1/3</strain>
    </source>
</reference>
<dbReference type="Gene3D" id="3.40.390.10">
    <property type="entry name" value="Collagenase (Catalytic Domain)"/>
    <property type="match status" value="1"/>
</dbReference>
<dbReference type="InterPro" id="IPR024079">
    <property type="entry name" value="MetalloPept_cat_dom_sf"/>
</dbReference>
<protein>
    <submittedName>
        <fullName evidence="2">Calcium-binding protein</fullName>
    </submittedName>
</protein>
<dbReference type="GO" id="GO:0008237">
    <property type="term" value="F:metallopeptidase activity"/>
    <property type="evidence" value="ECO:0007669"/>
    <property type="project" value="InterPro"/>
</dbReference>
<dbReference type="PRINTS" id="PR00313">
    <property type="entry name" value="CABNDNGRPT"/>
</dbReference>
<dbReference type="InterPro" id="IPR011049">
    <property type="entry name" value="Serralysin-like_metalloprot_C"/>
</dbReference>
<dbReference type="SUPFAM" id="SSF55486">
    <property type="entry name" value="Metalloproteases ('zincins'), catalytic domain"/>
    <property type="match status" value="1"/>
</dbReference>
<evidence type="ECO:0000256" key="1">
    <source>
        <dbReference type="SAM" id="MobiDB-lite"/>
    </source>
</evidence>